<gene>
    <name evidence="2" type="ORF">DMN91_008313</name>
    <name evidence="1" type="ORF">X777_14056</name>
</gene>
<dbReference type="Gene3D" id="3.40.630.30">
    <property type="match status" value="1"/>
</dbReference>
<keyword evidence="3" id="KW-1185">Reference proteome</keyword>
<dbReference type="AlphaFoldDB" id="A0A026VXK3"/>
<sequence length="281" mass="31942">MLRTFRIRGVWSMCQTTRSYTQKTSNETEASMESIKKKMEKIPRIKPLGQPPKVWEQIEKKTKDGKSLKFTIQEIPEDRHEDALQHMCTYFLAEEPTCKCHNSKNDPAFVKDMSTVWRMIFAEGIAVAAFTDNPDGGKPIIAGMNALGISFKDHDILADFPFTSQNCKNTFDIMSDATKLAYDHYKTDKYLAAIGLSVAPKYRGYGLGTHILKIREHVGREYKIPATVTVFTSIFSQNNAAKAGFEELTERKFVDLVDKNGKEYFPGIESKTFKIMGRKLP</sequence>
<dbReference type="InterPro" id="IPR016181">
    <property type="entry name" value="Acyl_CoA_acyltransferase"/>
</dbReference>
<dbReference type="OrthoDB" id="8113373at2759"/>
<evidence type="ECO:0000313" key="1">
    <source>
        <dbReference type="EMBL" id="EZA48171.1"/>
    </source>
</evidence>
<reference evidence="2" key="3">
    <citation type="submission" date="2018-07" db="EMBL/GenBank/DDBJ databases">
        <authorList>
            <person name="Mckenzie S.K."/>
            <person name="Kronauer D.J.C."/>
        </authorList>
    </citation>
    <scope>NUCLEOTIDE SEQUENCE</scope>
    <source>
        <strain evidence="2">Clonal line C1</strain>
    </source>
</reference>
<dbReference type="EMBL" id="QOIP01000008">
    <property type="protein sequence ID" value="RLU19756.1"/>
    <property type="molecule type" value="Genomic_DNA"/>
</dbReference>
<reference evidence="1 3" key="1">
    <citation type="journal article" date="2014" name="Curr. Biol.">
        <title>The genome of the clonal raider ant Cerapachys biroi.</title>
        <authorList>
            <person name="Oxley P.R."/>
            <person name="Ji L."/>
            <person name="Fetter-Pruneda I."/>
            <person name="McKenzie S.K."/>
            <person name="Li C."/>
            <person name="Hu H."/>
            <person name="Zhang G."/>
            <person name="Kronauer D.J."/>
        </authorList>
    </citation>
    <scope>NUCLEOTIDE SEQUENCE [LARGE SCALE GENOMIC DNA]</scope>
</reference>
<dbReference type="Proteomes" id="UP000053097">
    <property type="component" value="Unassembled WGS sequence"/>
</dbReference>
<protein>
    <recommendedName>
        <fullName evidence="4">N-acetyltransferase domain-containing protein</fullName>
    </recommendedName>
</protein>
<dbReference type="OMA" id="YDEPTCR"/>
<dbReference type="Proteomes" id="UP000279307">
    <property type="component" value="Chromosome 8"/>
</dbReference>
<evidence type="ECO:0000313" key="3">
    <source>
        <dbReference type="Proteomes" id="UP000053097"/>
    </source>
</evidence>
<dbReference type="EMBL" id="KK107672">
    <property type="protein sequence ID" value="EZA48171.1"/>
    <property type="molecule type" value="Genomic_DNA"/>
</dbReference>
<accession>A0A026VXK3</accession>
<organism evidence="1 3">
    <name type="scientific">Ooceraea biroi</name>
    <name type="common">Clonal raider ant</name>
    <name type="synonym">Cerapachys biroi</name>
    <dbReference type="NCBI Taxonomy" id="2015173"/>
    <lineage>
        <taxon>Eukaryota</taxon>
        <taxon>Metazoa</taxon>
        <taxon>Ecdysozoa</taxon>
        <taxon>Arthropoda</taxon>
        <taxon>Hexapoda</taxon>
        <taxon>Insecta</taxon>
        <taxon>Pterygota</taxon>
        <taxon>Neoptera</taxon>
        <taxon>Endopterygota</taxon>
        <taxon>Hymenoptera</taxon>
        <taxon>Apocrita</taxon>
        <taxon>Aculeata</taxon>
        <taxon>Formicoidea</taxon>
        <taxon>Formicidae</taxon>
        <taxon>Dorylinae</taxon>
        <taxon>Ooceraea</taxon>
    </lineage>
</organism>
<name>A0A026VXK3_OOCBI</name>
<dbReference type="SUPFAM" id="SSF55729">
    <property type="entry name" value="Acyl-CoA N-acyltransferases (Nat)"/>
    <property type="match status" value="1"/>
</dbReference>
<reference evidence="2" key="2">
    <citation type="journal article" date="2018" name="Genome Res.">
        <title>The genomic architecture and molecular evolution of ant odorant receptors.</title>
        <authorList>
            <person name="McKenzie S.K."/>
            <person name="Kronauer D.J.C."/>
        </authorList>
    </citation>
    <scope>NUCLEOTIDE SEQUENCE [LARGE SCALE GENOMIC DNA]</scope>
    <source>
        <strain evidence="2">Clonal line C1</strain>
    </source>
</reference>
<proteinExistence type="predicted"/>
<evidence type="ECO:0008006" key="4">
    <source>
        <dbReference type="Google" id="ProtNLM"/>
    </source>
</evidence>
<evidence type="ECO:0000313" key="2">
    <source>
        <dbReference type="EMBL" id="RLU19756.1"/>
    </source>
</evidence>